<name>A0A9D1LS07_9FIRM</name>
<sequence>MLKLQLRLIELGYLSYSADQGGATGGTDTDGNTTGGDSTGGDTTGGDTTGGDTTGDNTTGGNTTGDSSGDDTVGSAQPSGIYDEATKNAVMLFQARVSLEVTGIADDATQQLLYSPNAPAYDPNATPMPSVTPGGGFPGGFPGGSFPSLGGMMGGMLGAGDMAAEPVGVVPGVALTSSHSSGERDMTLYGAIPEAALTELDGQTTTQSLNLGDVQLDIELLDESGAALEFSATCADGTLTLSSQQSGTWRVNGYALRTLELSGITMLQLDAAGASAELPTGEPLVGEVYARLRTQGLVSHDFAYVISSQLTVEVAGESYSAQISDAGISLSAPEQG</sequence>
<feature type="domain" description="Peptidoglycan binding-like" evidence="2">
    <location>
        <begin position="76"/>
        <end position="113"/>
    </location>
</feature>
<reference evidence="3" key="2">
    <citation type="journal article" date="2021" name="PeerJ">
        <title>Extensive microbial diversity within the chicken gut microbiome revealed by metagenomics and culture.</title>
        <authorList>
            <person name="Gilroy R."/>
            <person name="Ravi A."/>
            <person name="Getino M."/>
            <person name="Pursley I."/>
            <person name="Horton D.L."/>
            <person name="Alikhan N.F."/>
            <person name="Baker D."/>
            <person name="Gharbi K."/>
            <person name="Hall N."/>
            <person name="Watson M."/>
            <person name="Adriaenssens E.M."/>
            <person name="Foster-Nyarko E."/>
            <person name="Jarju S."/>
            <person name="Secka A."/>
            <person name="Antonio M."/>
            <person name="Oren A."/>
            <person name="Chaudhuri R.R."/>
            <person name="La Ragione R."/>
            <person name="Hildebrand F."/>
            <person name="Pallen M.J."/>
        </authorList>
    </citation>
    <scope>NUCLEOTIDE SEQUENCE</scope>
    <source>
        <strain evidence="3">ChiSxjej2B14-8506</strain>
    </source>
</reference>
<dbReference type="Gene3D" id="1.10.101.10">
    <property type="entry name" value="PGBD-like superfamily/PGBD"/>
    <property type="match status" value="1"/>
</dbReference>
<evidence type="ECO:0000259" key="2">
    <source>
        <dbReference type="Pfam" id="PF01471"/>
    </source>
</evidence>
<comment type="caution">
    <text evidence="3">The sequence shown here is derived from an EMBL/GenBank/DDBJ whole genome shotgun (WGS) entry which is preliminary data.</text>
</comment>
<dbReference type="EMBL" id="DVNK01000041">
    <property type="protein sequence ID" value="HIU46990.1"/>
    <property type="molecule type" value="Genomic_DNA"/>
</dbReference>
<organism evidence="3 4">
    <name type="scientific">Candidatus Fimadaptatus faecigallinarum</name>
    <dbReference type="NCBI Taxonomy" id="2840814"/>
    <lineage>
        <taxon>Bacteria</taxon>
        <taxon>Bacillati</taxon>
        <taxon>Bacillota</taxon>
        <taxon>Clostridia</taxon>
        <taxon>Eubacteriales</taxon>
        <taxon>Candidatus Fimadaptatus</taxon>
    </lineage>
</organism>
<feature type="compositionally biased region" description="Low complexity" evidence="1">
    <location>
        <begin position="54"/>
        <end position="72"/>
    </location>
</feature>
<dbReference type="InterPro" id="IPR036365">
    <property type="entry name" value="PGBD-like_sf"/>
</dbReference>
<dbReference type="SUPFAM" id="SSF47090">
    <property type="entry name" value="PGBD-like"/>
    <property type="match status" value="1"/>
</dbReference>
<proteinExistence type="predicted"/>
<evidence type="ECO:0000313" key="3">
    <source>
        <dbReference type="EMBL" id="HIU46990.1"/>
    </source>
</evidence>
<protein>
    <submittedName>
        <fullName evidence="3">Peptidoglycan-binding protein</fullName>
    </submittedName>
</protein>
<gene>
    <name evidence="3" type="ORF">IAC59_06995</name>
</gene>
<reference evidence="3" key="1">
    <citation type="submission" date="2020-10" db="EMBL/GenBank/DDBJ databases">
        <authorList>
            <person name="Gilroy R."/>
        </authorList>
    </citation>
    <scope>NUCLEOTIDE SEQUENCE</scope>
    <source>
        <strain evidence="3">ChiSxjej2B14-8506</strain>
    </source>
</reference>
<accession>A0A9D1LS07</accession>
<dbReference type="InterPro" id="IPR036366">
    <property type="entry name" value="PGBDSf"/>
</dbReference>
<dbReference type="InterPro" id="IPR002477">
    <property type="entry name" value="Peptidoglycan-bd-like"/>
</dbReference>
<feature type="compositionally biased region" description="Gly residues" evidence="1">
    <location>
        <begin position="33"/>
        <end position="53"/>
    </location>
</feature>
<feature type="region of interest" description="Disordered" evidence="1">
    <location>
        <begin position="17"/>
        <end position="80"/>
    </location>
</feature>
<dbReference type="Pfam" id="PF01471">
    <property type="entry name" value="PG_binding_1"/>
    <property type="match status" value="1"/>
</dbReference>
<evidence type="ECO:0000313" key="4">
    <source>
        <dbReference type="Proteomes" id="UP000824123"/>
    </source>
</evidence>
<dbReference type="Proteomes" id="UP000824123">
    <property type="component" value="Unassembled WGS sequence"/>
</dbReference>
<dbReference type="AlphaFoldDB" id="A0A9D1LS07"/>
<evidence type="ECO:0000256" key="1">
    <source>
        <dbReference type="SAM" id="MobiDB-lite"/>
    </source>
</evidence>